<accession>A0A9Q1D785</accession>
<feature type="region of interest" description="Disordered" evidence="1">
    <location>
        <begin position="465"/>
        <end position="486"/>
    </location>
</feature>
<protein>
    <recommendedName>
        <fullName evidence="3">MAM domain-containing protein</fullName>
    </recommendedName>
</protein>
<keyword evidence="2" id="KW-0812">Transmembrane</keyword>
<feature type="domain" description="MAM" evidence="3">
    <location>
        <begin position="9"/>
        <end position="106"/>
    </location>
</feature>
<evidence type="ECO:0000313" key="4">
    <source>
        <dbReference type="EMBL" id="KAJ8261087.1"/>
    </source>
</evidence>
<dbReference type="CDD" id="cd06263">
    <property type="entry name" value="MAM"/>
    <property type="match status" value="3"/>
</dbReference>
<feature type="domain" description="MAM" evidence="3">
    <location>
        <begin position="108"/>
        <end position="269"/>
    </location>
</feature>
<keyword evidence="2" id="KW-1133">Transmembrane helix</keyword>
<dbReference type="InterPro" id="IPR000998">
    <property type="entry name" value="MAM_dom"/>
</dbReference>
<dbReference type="InterPro" id="IPR013320">
    <property type="entry name" value="ConA-like_dom_sf"/>
</dbReference>
<gene>
    <name evidence="4" type="ORF">COCON_G00168100</name>
</gene>
<feature type="domain" description="MAM" evidence="3">
    <location>
        <begin position="301"/>
        <end position="398"/>
    </location>
</feature>
<dbReference type="Gene3D" id="2.60.120.200">
    <property type="match status" value="3"/>
</dbReference>
<evidence type="ECO:0000256" key="2">
    <source>
        <dbReference type="SAM" id="Phobius"/>
    </source>
</evidence>
<evidence type="ECO:0000313" key="5">
    <source>
        <dbReference type="Proteomes" id="UP001152803"/>
    </source>
</evidence>
<dbReference type="SMART" id="SM00137">
    <property type="entry name" value="MAM"/>
    <property type="match status" value="2"/>
</dbReference>
<dbReference type="Pfam" id="PF00629">
    <property type="entry name" value="MAM"/>
    <property type="match status" value="3"/>
</dbReference>
<name>A0A9Q1D785_CONCO</name>
<dbReference type="OrthoDB" id="8847287at2759"/>
<dbReference type="SUPFAM" id="SSF49899">
    <property type="entry name" value="Concanavalin A-like lectins/glucanases"/>
    <property type="match status" value="3"/>
</dbReference>
<dbReference type="InterPro" id="IPR051560">
    <property type="entry name" value="MAM_domain-containing"/>
</dbReference>
<dbReference type="PANTHER" id="PTHR23282">
    <property type="entry name" value="APICAL ENDOSOMAL GLYCOPROTEIN PRECURSOR"/>
    <property type="match status" value="1"/>
</dbReference>
<evidence type="ECO:0000259" key="3">
    <source>
        <dbReference type="PROSITE" id="PS50060"/>
    </source>
</evidence>
<dbReference type="Proteomes" id="UP001152803">
    <property type="component" value="Unassembled WGS sequence"/>
</dbReference>
<comment type="caution">
    <text evidence="4">The sequence shown here is derived from an EMBL/GenBank/DDBJ whole genome shotgun (WGS) entry which is preliminary data.</text>
</comment>
<dbReference type="AlphaFoldDB" id="A0A9Q1D785"/>
<reference evidence="4" key="1">
    <citation type="journal article" date="2023" name="Science">
        <title>Genome structures resolve the early diversification of teleost fishes.</title>
        <authorList>
            <person name="Parey E."/>
            <person name="Louis A."/>
            <person name="Montfort J."/>
            <person name="Bouchez O."/>
            <person name="Roques C."/>
            <person name="Iampietro C."/>
            <person name="Lluch J."/>
            <person name="Castinel A."/>
            <person name="Donnadieu C."/>
            <person name="Desvignes T."/>
            <person name="Floi Bucao C."/>
            <person name="Jouanno E."/>
            <person name="Wen M."/>
            <person name="Mejri S."/>
            <person name="Dirks R."/>
            <person name="Jansen H."/>
            <person name="Henkel C."/>
            <person name="Chen W.J."/>
            <person name="Zahm M."/>
            <person name="Cabau C."/>
            <person name="Klopp C."/>
            <person name="Thompson A.W."/>
            <person name="Robinson-Rechavi M."/>
            <person name="Braasch I."/>
            <person name="Lecointre G."/>
            <person name="Bobe J."/>
            <person name="Postlethwait J.H."/>
            <person name="Berthelot C."/>
            <person name="Roest Crollius H."/>
            <person name="Guiguen Y."/>
        </authorList>
    </citation>
    <scope>NUCLEOTIDE SEQUENCE</scope>
    <source>
        <strain evidence="4">Concon-B</strain>
    </source>
</reference>
<proteinExistence type="predicted"/>
<evidence type="ECO:0000256" key="1">
    <source>
        <dbReference type="SAM" id="MobiDB-lite"/>
    </source>
</evidence>
<keyword evidence="5" id="KW-1185">Reference proteome</keyword>
<dbReference type="EMBL" id="JAFJMO010000012">
    <property type="protein sequence ID" value="KAJ8261087.1"/>
    <property type="molecule type" value="Genomic_DNA"/>
</dbReference>
<dbReference type="GO" id="GO:0016020">
    <property type="term" value="C:membrane"/>
    <property type="evidence" value="ECO:0007669"/>
    <property type="project" value="InterPro"/>
</dbReference>
<dbReference type="PANTHER" id="PTHR23282:SF101">
    <property type="entry name" value="MAM DOMAIN-CONTAINING PROTEIN"/>
    <property type="match status" value="1"/>
</dbReference>
<feature type="transmembrane region" description="Helical" evidence="2">
    <location>
        <begin position="415"/>
        <end position="437"/>
    </location>
</feature>
<keyword evidence="2" id="KW-0472">Membrane</keyword>
<sequence length="499" mass="54423">MWNSSLRGLTARSFPHAATETEYCLSFFYKLYGPQTGSLNVKLLSGGDEVLVWTRGGAHGNQWLQGLCPIPHQHIQFQVVFEVIRSGFDGQVGIDDVSLLARPCSVPFACSFEGQTCSYISSGSSRWVHQNKISGGVTPSPKSDHTLETEQGYYMIVDSSAKFLPVGDVATLTSRMRNSAPHTECVNFWYHMGGNKPGTLNVYVKPEVGETRTKIFSTSLNQGEGWRHANGNISSSESWQLQFEVVGAGGNQVHIAIDDIAISAESCPPRDAKCTLEKGLCGWSNTQSRSWTGSSTRDTAGQKAWLLSPHLAPTLGTCLRFWVHKPESHEGDLLVVRLFGEDQVQLLSVGQVIEVWRRFDIDIISQEEYQIVFQGVKGRNSPLALDDIQYTPGVNCAGENTDTKPPPPSDDNGGIAASVIVMLLLVVTLAGLLAFYLRRKQNAGPSGEAQTQVSCGIANEAYDPKTTQDQVTVPPVNSKPEDGFDNASFHIGSEERAIV</sequence>
<dbReference type="PROSITE" id="PS50060">
    <property type="entry name" value="MAM_2"/>
    <property type="match status" value="3"/>
</dbReference>
<organism evidence="4 5">
    <name type="scientific">Conger conger</name>
    <name type="common">Conger eel</name>
    <name type="synonym">Muraena conger</name>
    <dbReference type="NCBI Taxonomy" id="82655"/>
    <lineage>
        <taxon>Eukaryota</taxon>
        <taxon>Metazoa</taxon>
        <taxon>Chordata</taxon>
        <taxon>Craniata</taxon>
        <taxon>Vertebrata</taxon>
        <taxon>Euteleostomi</taxon>
        <taxon>Actinopterygii</taxon>
        <taxon>Neopterygii</taxon>
        <taxon>Teleostei</taxon>
        <taxon>Anguilliformes</taxon>
        <taxon>Congridae</taxon>
        <taxon>Conger</taxon>
    </lineage>
</organism>